<evidence type="ECO:0000313" key="2">
    <source>
        <dbReference type="EMBL" id="GBH22118.1"/>
    </source>
</evidence>
<feature type="domain" description="RNA-directed RNA polymerase C-terminal" evidence="1">
    <location>
        <begin position="10"/>
        <end position="151"/>
    </location>
</feature>
<reference evidence="2" key="1">
    <citation type="submission" date="2017-04" db="EMBL/GenBank/DDBJ databases">
        <title>Unveiling RNA virosphere associated with marine microorganisms.</title>
        <authorList>
            <person name="Urayama S."/>
            <person name="Takaki Y."/>
            <person name="Nishi S."/>
            <person name="Yoshida Y."/>
            <person name="Deguchi S."/>
            <person name="Takai K."/>
            <person name="Nunoura T."/>
        </authorList>
    </citation>
    <scope>NUCLEOTIDE SEQUENCE</scope>
</reference>
<dbReference type="GO" id="GO:0003723">
    <property type="term" value="F:RNA binding"/>
    <property type="evidence" value="ECO:0007669"/>
    <property type="project" value="InterPro"/>
</dbReference>
<name>A0A2V0RHV0_9ZZZZ</name>
<organism evidence="2">
    <name type="scientific">viral metagenome</name>
    <dbReference type="NCBI Taxonomy" id="1070528"/>
    <lineage>
        <taxon>unclassified sequences</taxon>
        <taxon>metagenomes</taxon>
        <taxon>organismal metagenomes</taxon>
    </lineage>
</organism>
<dbReference type="InterPro" id="IPR001205">
    <property type="entry name" value="RNA-dir_pol_C"/>
</dbReference>
<dbReference type="EMBL" id="BDQA01000661">
    <property type="protein sequence ID" value="GBH22118.1"/>
    <property type="molecule type" value="Genomic_RNA"/>
</dbReference>
<proteinExistence type="predicted"/>
<evidence type="ECO:0000259" key="1">
    <source>
        <dbReference type="Pfam" id="PF00680"/>
    </source>
</evidence>
<protein>
    <submittedName>
        <fullName evidence="2">RdRp</fullName>
    </submittedName>
</protein>
<accession>A0A2V0RHV0</accession>
<dbReference type="SUPFAM" id="SSF56672">
    <property type="entry name" value="DNA/RNA polymerases"/>
    <property type="match status" value="1"/>
</dbReference>
<dbReference type="Pfam" id="PF00680">
    <property type="entry name" value="RdRP_1"/>
    <property type="match status" value="1"/>
</dbReference>
<dbReference type="GO" id="GO:0003968">
    <property type="term" value="F:RNA-directed RNA polymerase activity"/>
    <property type="evidence" value="ECO:0007669"/>
    <property type="project" value="InterPro"/>
</dbReference>
<comment type="caution">
    <text evidence="2">The sequence shown here is derived from an EMBL/GenBank/DDBJ whole genome shotgun (WGS) entry which is preliminary data.</text>
</comment>
<dbReference type="GO" id="GO:0006351">
    <property type="term" value="P:DNA-templated transcription"/>
    <property type="evidence" value="ECO:0007669"/>
    <property type="project" value="InterPro"/>
</dbReference>
<sequence>MGEFDSQIRRNENVWAVVREKLINTTLLLPSGQHLLIKGTVPSGTEFTTMIETVQAQIAVVFSLFEMGFTEDEIRGHLYGCGDDQGFGLHRAVDTDVFATQMEKLFYTVKPESVMQSRRNRDIKLLGYYAYAWHPHRPEWELWRAALFPERYVGNEQNSLQRIIGQNIGSGQCNAAFDQFARLCVQRSWFLPAAEPDRGQLKFHKHVLGIDRPCYGGLEWDTFVLT</sequence>
<dbReference type="InterPro" id="IPR043502">
    <property type="entry name" value="DNA/RNA_pol_sf"/>
</dbReference>
<dbReference type="AlphaFoldDB" id="A0A2V0RHV0"/>